<protein>
    <recommendedName>
        <fullName evidence="6">Chitin-binding type-2 domain-containing protein</fullName>
    </recommendedName>
</protein>
<dbReference type="PANTHER" id="PTHR23301:SF0">
    <property type="entry name" value="CHITIN-BINDING TYPE-2 DOMAIN-CONTAINING PROTEIN-RELATED"/>
    <property type="match status" value="1"/>
</dbReference>
<dbReference type="STRING" id="7395.A0A1A9UUL0"/>
<organism evidence="7 8">
    <name type="scientific">Glossina austeni</name>
    <name type="common">Savannah tsetse fly</name>
    <dbReference type="NCBI Taxonomy" id="7395"/>
    <lineage>
        <taxon>Eukaryota</taxon>
        <taxon>Metazoa</taxon>
        <taxon>Ecdysozoa</taxon>
        <taxon>Arthropoda</taxon>
        <taxon>Hexapoda</taxon>
        <taxon>Insecta</taxon>
        <taxon>Pterygota</taxon>
        <taxon>Neoptera</taxon>
        <taxon>Endopterygota</taxon>
        <taxon>Diptera</taxon>
        <taxon>Brachycera</taxon>
        <taxon>Muscomorpha</taxon>
        <taxon>Hippoboscoidea</taxon>
        <taxon>Glossinidae</taxon>
        <taxon>Glossina</taxon>
    </lineage>
</organism>
<sequence length="200" mass="23269">MSYLMSYNPSFQALLQSSEFRLWEIEIVPRHPSTRILNVRTEDHSTPPPLLKSLGYYQMMNSCFCIISEDLLSNYRIIPIIDSRKLYKRHRKRLLIQFSQGKISIIAIIKVLIIDDDDPKLNEKTRSNLMETQKEEFQCPSNIANGNYADPVTCRRFYQCVDGFPYLNRCPSGLYFDDVQKFCTFKDEAKCGPLSTSKSI</sequence>
<keyword evidence="4" id="KW-1015">Disulfide bond</keyword>
<proteinExistence type="predicted"/>
<keyword evidence="1" id="KW-0147">Chitin-binding</keyword>
<name>A0A1A9UUL0_GLOAU</name>
<dbReference type="AlphaFoldDB" id="A0A1A9UUL0"/>
<evidence type="ECO:0000259" key="6">
    <source>
        <dbReference type="PROSITE" id="PS50940"/>
    </source>
</evidence>
<evidence type="ECO:0000256" key="4">
    <source>
        <dbReference type="ARBA" id="ARBA00023157"/>
    </source>
</evidence>
<keyword evidence="5" id="KW-0325">Glycoprotein</keyword>
<evidence type="ECO:0000256" key="1">
    <source>
        <dbReference type="ARBA" id="ARBA00022669"/>
    </source>
</evidence>
<keyword evidence="2" id="KW-0732">Signal</keyword>
<dbReference type="Proteomes" id="UP000078200">
    <property type="component" value="Unassembled WGS sequence"/>
</dbReference>
<dbReference type="Gene3D" id="2.170.140.10">
    <property type="entry name" value="Chitin binding domain"/>
    <property type="match status" value="1"/>
</dbReference>
<feature type="domain" description="Chitin-binding type-2" evidence="6">
    <location>
        <begin position="136"/>
        <end position="193"/>
    </location>
</feature>
<dbReference type="EnsemblMetazoa" id="GAUT015903-RA">
    <property type="protein sequence ID" value="GAUT015903-PA"/>
    <property type="gene ID" value="GAUT015903"/>
</dbReference>
<dbReference type="PROSITE" id="PS50940">
    <property type="entry name" value="CHIT_BIND_II"/>
    <property type="match status" value="1"/>
</dbReference>
<dbReference type="GO" id="GO:0005576">
    <property type="term" value="C:extracellular region"/>
    <property type="evidence" value="ECO:0007669"/>
    <property type="project" value="InterPro"/>
</dbReference>
<dbReference type="SUPFAM" id="SSF57625">
    <property type="entry name" value="Invertebrate chitin-binding proteins"/>
    <property type="match status" value="1"/>
</dbReference>
<keyword evidence="8" id="KW-1185">Reference proteome</keyword>
<dbReference type="InterPro" id="IPR036508">
    <property type="entry name" value="Chitin-bd_dom_sf"/>
</dbReference>
<dbReference type="VEuPathDB" id="VectorBase:GAUT015903"/>
<evidence type="ECO:0000256" key="5">
    <source>
        <dbReference type="ARBA" id="ARBA00023180"/>
    </source>
</evidence>
<dbReference type="PANTHER" id="PTHR23301">
    <property type="entry name" value="CHITIN BINDING PERITROPHIN-A"/>
    <property type="match status" value="1"/>
</dbReference>
<dbReference type="GO" id="GO:0008061">
    <property type="term" value="F:chitin binding"/>
    <property type="evidence" value="ECO:0007669"/>
    <property type="project" value="UniProtKB-KW"/>
</dbReference>
<dbReference type="InterPro" id="IPR002557">
    <property type="entry name" value="Chitin-bd_dom"/>
</dbReference>
<dbReference type="SMART" id="SM00494">
    <property type="entry name" value="ChtBD2"/>
    <property type="match status" value="1"/>
</dbReference>
<dbReference type="InterPro" id="IPR051940">
    <property type="entry name" value="Chitin_bind-dev_reg"/>
</dbReference>
<dbReference type="Pfam" id="PF01607">
    <property type="entry name" value="CBM_14"/>
    <property type="match status" value="1"/>
</dbReference>
<evidence type="ECO:0000313" key="8">
    <source>
        <dbReference type="Proteomes" id="UP000078200"/>
    </source>
</evidence>
<reference evidence="7" key="1">
    <citation type="submission" date="2020-05" db="UniProtKB">
        <authorList>
            <consortium name="EnsemblMetazoa"/>
        </authorList>
    </citation>
    <scope>IDENTIFICATION</scope>
    <source>
        <strain evidence="7">TTRI</strain>
    </source>
</reference>
<evidence type="ECO:0000256" key="3">
    <source>
        <dbReference type="ARBA" id="ARBA00022737"/>
    </source>
</evidence>
<evidence type="ECO:0000256" key="2">
    <source>
        <dbReference type="ARBA" id="ARBA00022729"/>
    </source>
</evidence>
<accession>A0A1A9UUL0</accession>
<keyword evidence="3" id="KW-0677">Repeat</keyword>
<evidence type="ECO:0000313" key="7">
    <source>
        <dbReference type="EnsemblMetazoa" id="GAUT015903-PA"/>
    </source>
</evidence>